<dbReference type="AlphaFoldDB" id="A0A0J6RIB8"/>
<dbReference type="RefSeq" id="WP_048429491.1">
    <property type="nucleotide sequence ID" value="NZ_AP024145.1"/>
</dbReference>
<dbReference type="InterPro" id="IPR001789">
    <property type="entry name" value="Sig_transdc_resp-reg_receiver"/>
</dbReference>
<protein>
    <submittedName>
        <fullName evidence="7">Chemotaxis protein CheY</fullName>
    </submittedName>
</protein>
<keyword evidence="8" id="KW-1185">Reference proteome</keyword>
<evidence type="ECO:0000313" key="7">
    <source>
        <dbReference type="EMBL" id="KMO21039.1"/>
    </source>
</evidence>
<gene>
    <name evidence="6" type="ORF">mvi_20910</name>
    <name evidence="7" type="ORF">QR79_17345</name>
</gene>
<evidence type="ECO:0000259" key="5">
    <source>
        <dbReference type="PROSITE" id="PS50110"/>
    </source>
</evidence>
<evidence type="ECO:0000256" key="4">
    <source>
        <dbReference type="PROSITE-ProRule" id="PRU00169"/>
    </source>
</evidence>
<dbReference type="SUPFAM" id="SSF52172">
    <property type="entry name" value="CheY-like"/>
    <property type="match status" value="1"/>
</dbReference>
<dbReference type="GO" id="GO:0000160">
    <property type="term" value="P:phosphorelay signal transduction system"/>
    <property type="evidence" value="ECO:0007669"/>
    <property type="project" value="InterPro"/>
</dbReference>
<dbReference type="InterPro" id="IPR050595">
    <property type="entry name" value="Bact_response_regulator"/>
</dbReference>
<keyword evidence="3" id="KW-0804">Transcription</keyword>
<dbReference type="SMART" id="SM00448">
    <property type="entry name" value="REC"/>
    <property type="match status" value="1"/>
</dbReference>
<sequence length="133" mass="14448">MGQSSRHSHFAVLIVEDDALGRAEAVDLCEEAGFTTHEARDADEALLQLERHPEIRVLFTDIEMPGTMDGLTLAHGMQGRRPPLSIIVTSGRIMVAEKDLPRNGLFVAKPYPPDAILRALHDIAAGLGDEAGR</sequence>
<proteinExistence type="predicted"/>
<dbReference type="Pfam" id="PF00072">
    <property type="entry name" value="Response_reg"/>
    <property type="match status" value="1"/>
</dbReference>
<reference evidence="6" key="2">
    <citation type="submission" date="2020-11" db="EMBL/GenBank/DDBJ databases">
        <title>Complete genome sequence of a novel pathogenic Methylobacterium strain isolated from rice in Vietnam.</title>
        <authorList>
            <person name="Lai K."/>
            <person name="Okazaki S."/>
            <person name="Higashi K."/>
            <person name="Mori H."/>
            <person name="Toyoda A."/>
            <person name="Kurokawa K."/>
        </authorList>
    </citation>
    <scope>NUCLEOTIDE SEQUENCE</scope>
    <source>
        <strain evidence="6">VL1</strain>
    </source>
</reference>
<evidence type="ECO:0000256" key="1">
    <source>
        <dbReference type="ARBA" id="ARBA00022553"/>
    </source>
</evidence>
<reference evidence="7 8" key="1">
    <citation type="submission" date="2014-11" db="EMBL/GenBank/DDBJ databases">
        <title>Comparative genomics of Methylobacterium species.</title>
        <authorList>
            <person name="Chaudhry V."/>
            <person name="Patil P.B."/>
        </authorList>
    </citation>
    <scope>NUCLEOTIDE SEQUENCE [LARGE SCALE GENOMIC DNA]</scope>
    <source>
        <strain evidence="7 8">SE3.6</strain>
    </source>
</reference>
<dbReference type="Gene3D" id="3.40.50.2300">
    <property type="match status" value="1"/>
</dbReference>
<dbReference type="InterPro" id="IPR011006">
    <property type="entry name" value="CheY-like_superfamily"/>
</dbReference>
<feature type="modified residue" description="4-aspartylphosphate" evidence="4">
    <location>
        <position position="61"/>
    </location>
</feature>
<name>A0A0J6RIB8_9HYPH</name>
<feature type="domain" description="Response regulatory" evidence="5">
    <location>
        <begin position="11"/>
        <end position="124"/>
    </location>
</feature>
<dbReference type="PANTHER" id="PTHR44591">
    <property type="entry name" value="STRESS RESPONSE REGULATOR PROTEIN 1"/>
    <property type="match status" value="1"/>
</dbReference>
<keyword evidence="2" id="KW-0805">Transcription regulation</keyword>
<keyword evidence="1 4" id="KW-0597">Phosphoprotein</keyword>
<organism evidence="6 9">
    <name type="scientific">Methylobacterium indicum</name>
    <dbReference type="NCBI Taxonomy" id="1775910"/>
    <lineage>
        <taxon>Bacteria</taxon>
        <taxon>Pseudomonadati</taxon>
        <taxon>Pseudomonadota</taxon>
        <taxon>Alphaproteobacteria</taxon>
        <taxon>Hyphomicrobiales</taxon>
        <taxon>Methylobacteriaceae</taxon>
        <taxon>Methylobacterium</taxon>
    </lineage>
</organism>
<dbReference type="KEGG" id="mind:mvi_20910"/>
<dbReference type="Proteomes" id="UP000036471">
    <property type="component" value="Unassembled WGS sequence"/>
</dbReference>
<evidence type="ECO:0000313" key="8">
    <source>
        <dbReference type="Proteomes" id="UP000036471"/>
    </source>
</evidence>
<dbReference type="PANTHER" id="PTHR44591:SF3">
    <property type="entry name" value="RESPONSE REGULATORY DOMAIN-CONTAINING PROTEIN"/>
    <property type="match status" value="1"/>
</dbReference>
<evidence type="ECO:0000313" key="6">
    <source>
        <dbReference type="EMBL" id="BCM83630.1"/>
    </source>
</evidence>
<dbReference type="Proteomes" id="UP000663508">
    <property type="component" value="Chromosome"/>
</dbReference>
<dbReference type="PROSITE" id="PS50110">
    <property type="entry name" value="RESPONSE_REGULATORY"/>
    <property type="match status" value="1"/>
</dbReference>
<dbReference type="EMBL" id="AP024145">
    <property type="protein sequence ID" value="BCM83630.1"/>
    <property type="molecule type" value="Genomic_DNA"/>
</dbReference>
<evidence type="ECO:0000313" key="9">
    <source>
        <dbReference type="Proteomes" id="UP000663508"/>
    </source>
</evidence>
<dbReference type="EMBL" id="JTHG01000158">
    <property type="protein sequence ID" value="KMO21039.1"/>
    <property type="molecule type" value="Genomic_DNA"/>
</dbReference>
<evidence type="ECO:0000256" key="3">
    <source>
        <dbReference type="ARBA" id="ARBA00023163"/>
    </source>
</evidence>
<evidence type="ECO:0000256" key="2">
    <source>
        <dbReference type="ARBA" id="ARBA00023015"/>
    </source>
</evidence>
<accession>A0A0J6RIB8</accession>